<proteinExistence type="predicted"/>
<evidence type="ECO:0000313" key="2">
    <source>
        <dbReference type="WBParaSite" id="jg18387"/>
    </source>
</evidence>
<name>A0A915DD75_9BILA</name>
<organism evidence="1 2">
    <name type="scientific">Ditylenchus dipsaci</name>
    <dbReference type="NCBI Taxonomy" id="166011"/>
    <lineage>
        <taxon>Eukaryota</taxon>
        <taxon>Metazoa</taxon>
        <taxon>Ecdysozoa</taxon>
        <taxon>Nematoda</taxon>
        <taxon>Chromadorea</taxon>
        <taxon>Rhabditida</taxon>
        <taxon>Tylenchina</taxon>
        <taxon>Tylenchomorpha</taxon>
        <taxon>Sphaerularioidea</taxon>
        <taxon>Anguinidae</taxon>
        <taxon>Anguininae</taxon>
        <taxon>Ditylenchus</taxon>
    </lineage>
</organism>
<keyword evidence="1" id="KW-1185">Reference proteome</keyword>
<dbReference type="AlphaFoldDB" id="A0A915DD75"/>
<evidence type="ECO:0000313" key="1">
    <source>
        <dbReference type="Proteomes" id="UP000887574"/>
    </source>
</evidence>
<dbReference type="Proteomes" id="UP000887574">
    <property type="component" value="Unplaced"/>
</dbReference>
<reference evidence="2" key="1">
    <citation type="submission" date="2022-11" db="UniProtKB">
        <authorList>
            <consortium name="WormBaseParasite"/>
        </authorList>
    </citation>
    <scope>IDENTIFICATION</scope>
</reference>
<dbReference type="WBParaSite" id="jg18387">
    <property type="protein sequence ID" value="jg18387"/>
    <property type="gene ID" value="jg18387"/>
</dbReference>
<accession>A0A915DD75</accession>
<sequence>MRHGSSSTKEKKNLSRADIRIPTLVRLFGQKNLFDRVIRGSFKACMFTTDVSSFENESPLLILRRI</sequence>
<protein>
    <submittedName>
        <fullName evidence="2">Uncharacterized protein</fullName>
    </submittedName>
</protein>